<gene>
    <name evidence="1" type="ORF">GSTENG00009296001</name>
</gene>
<dbReference type="EMBL" id="CAAE01010969">
    <property type="protein sequence ID" value="CAF93588.1"/>
    <property type="molecule type" value="Genomic_DNA"/>
</dbReference>
<reference evidence="1" key="1">
    <citation type="journal article" date="2004" name="Nature">
        <title>Genome duplication in the teleost fish Tetraodon nigroviridis reveals the early vertebrate proto-karyotype.</title>
        <authorList>
            <person name="Jaillon O."/>
            <person name="Aury J.-M."/>
            <person name="Brunet F."/>
            <person name="Petit J.-L."/>
            <person name="Stange-Thomann N."/>
            <person name="Mauceli E."/>
            <person name="Bouneau L."/>
            <person name="Fischer C."/>
            <person name="Ozouf-Costaz C."/>
            <person name="Bernot A."/>
            <person name="Nicaud S."/>
            <person name="Jaffe D."/>
            <person name="Fisher S."/>
            <person name="Lutfalla G."/>
            <person name="Dossat C."/>
            <person name="Segurens B."/>
            <person name="Dasilva C."/>
            <person name="Salanoubat M."/>
            <person name="Levy M."/>
            <person name="Boudet N."/>
            <person name="Castellano S."/>
            <person name="Anthouard V."/>
            <person name="Jubin C."/>
            <person name="Castelli V."/>
            <person name="Katinka M."/>
            <person name="Vacherie B."/>
            <person name="Biemont C."/>
            <person name="Skalli Z."/>
            <person name="Cattolico L."/>
            <person name="Poulain J."/>
            <person name="De Berardinis V."/>
            <person name="Cruaud C."/>
            <person name="Duprat S."/>
            <person name="Brottier P."/>
            <person name="Coutanceau J.-P."/>
            <person name="Gouzy J."/>
            <person name="Parra G."/>
            <person name="Lardier G."/>
            <person name="Chapple C."/>
            <person name="McKernan K.J."/>
            <person name="McEwan P."/>
            <person name="Bosak S."/>
            <person name="Kellis M."/>
            <person name="Volff J.-N."/>
            <person name="Guigo R."/>
            <person name="Zody M.C."/>
            <person name="Mesirov J."/>
            <person name="Lindblad-Toh K."/>
            <person name="Birren B."/>
            <person name="Nusbaum C."/>
            <person name="Kahn D."/>
            <person name="Robinson-Rechavi M."/>
            <person name="Laudet V."/>
            <person name="Schachter V."/>
            <person name="Quetier F."/>
            <person name="Saurin W."/>
            <person name="Scarpelli C."/>
            <person name="Wincker P."/>
            <person name="Lander E.S."/>
            <person name="Weissenbach J."/>
            <person name="Roest Crollius H."/>
        </authorList>
    </citation>
    <scope>NUCLEOTIDE SEQUENCE [LARGE SCALE GENOMIC DNA]</scope>
</reference>
<dbReference type="AlphaFoldDB" id="Q4T0J4"/>
<sequence length="62" mass="7064">ISDSASSFLHIGDIVSLYAEVRQWLHQHPGVSRPVPHPHPRARAPFHTWRAQTSGLRVEAFR</sequence>
<protein>
    <submittedName>
        <fullName evidence="1">(spotted green pufferfish) hypothetical protein</fullName>
    </submittedName>
</protein>
<accession>Q4T0J4</accession>
<reference evidence="1" key="2">
    <citation type="submission" date="2004-02" db="EMBL/GenBank/DDBJ databases">
        <authorList>
            <consortium name="Genoscope"/>
            <consortium name="Whitehead Institute Centre for Genome Research"/>
        </authorList>
    </citation>
    <scope>NUCLEOTIDE SEQUENCE</scope>
</reference>
<proteinExistence type="predicted"/>
<organism evidence="1">
    <name type="scientific">Tetraodon nigroviridis</name>
    <name type="common">Spotted green pufferfish</name>
    <name type="synonym">Chelonodon nigroviridis</name>
    <dbReference type="NCBI Taxonomy" id="99883"/>
    <lineage>
        <taxon>Eukaryota</taxon>
        <taxon>Metazoa</taxon>
        <taxon>Chordata</taxon>
        <taxon>Craniata</taxon>
        <taxon>Vertebrata</taxon>
        <taxon>Euteleostomi</taxon>
        <taxon>Actinopterygii</taxon>
        <taxon>Neopterygii</taxon>
        <taxon>Teleostei</taxon>
        <taxon>Neoteleostei</taxon>
        <taxon>Acanthomorphata</taxon>
        <taxon>Eupercaria</taxon>
        <taxon>Tetraodontiformes</taxon>
        <taxon>Tetradontoidea</taxon>
        <taxon>Tetraodontidae</taxon>
        <taxon>Tetraodon</taxon>
    </lineage>
</organism>
<name>Q4T0J4_TETNG</name>
<comment type="caution">
    <text evidence="1">The sequence shown here is derived from an EMBL/GenBank/DDBJ whole genome shotgun (WGS) entry which is preliminary data.</text>
</comment>
<feature type="non-terminal residue" evidence="1">
    <location>
        <position position="1"/>
    </location>
</feature>
<evidence type="ECO:0000313" key="1">
    <source>
        <dbReference type="EMBL" id="CAF93588.1"/>
    </source>
</evidence>
<dbReference type="KEGG" id="tng:GSTEN00009296G001"/>